<keyword evidence="10 18" id="KW-0067">ATP-binding</keyword>
<evidence type="ECO:0000256" key="12">
    <source>
        <dbReference type="ARBA" id="ARBA00023136"/>
    </source>
</evidence>
<dbReference type="PROSITE" id="PS50927">
    <property type="entry name" value="BULB_LECTIN"/>
    <property type="match status" value="1"/>
</dbReference>
<keyword evidence="12 20" id="KW-0472">Membrane</keyword>
<dbReference type="EMBL" id="KZ305045">
    <property type="protein sequence ID" value="PIA38459.1"/>
    <property type="molecule type" value="Genomic_DNA"/>
</dbReference>
<comment type="catalytic activity">
    <reaction evidence="16 18">
        <text>L-threonyl-[protein] + ATP = O-phospho-L-threonyl-[protein] + ADP + H(+)</text>
        <dbReference type="Rhea" id="RHEA:46608"/>
        <dbReference type="Rhea" id="RHEA-COMP:11060"/>
        <dbReference type="Rhea" id="RHEA-COMP:11605"/>
        <dbReference type="ChEBI" id="CHEBI:15378"/>
        <dbReference type="ChEBI" id="CHEBI:30013"/>
        <dbReference type="ChEBI" id="CHEBI:30616"/>
        <dbReference type="ChEBI" id="CHEBI:61977"/>
        <dbReference type="ChEBI" id="CHEBI:456216"/>
        <dbReference type="EC" id="2.7.11.1"/>
    </reaction>
</comment>
<evidence type="ECO:0000256" key="15">
    <source>
        <dbReference type="ARBA" id="ARBA00023180"/>
    </source>
</evidence>
<dbReference type="SMART" id="SM00220">
    <property type="entry name" value="S_TKc"/>
    <property type="match status" value="1"/>
</dbReference>
<evidence type="ECO:0000256" key="11">
    <source>
        <dbReference type="ARBA" id="ARBA00022989"/>
    </source>
</evidence>
<evidence type="ECO:0000256" key="1">
    <source>
        <dbReference type="ARBA" id="ARBA00004251"/>
    </source>
</evidence>
<keyword evidence="8 18" id="KW-0547">Nucleotide-binding</keyword>
<keyword evidence="15" id="KW-0325">Glycoprotein</keyword>
<keyword evidence="14" id="KW-0675">Receptor</keyword>
<dbReference type="InterPro" id="IPR000719">
    <property type="entry name" value="Prot_kinase_dom"/>
</dbReference>
<feature type="transmembrane region" description="Helical" evidence="20">
    <location>
        <begin position="445"/>
        <end position="467"/>
    </location>
</feature>
<evidence type="ECO:0000259" key="21">
    <source>
        <dbReference type="PROSITE" id="PS50011"/>
    </source>
</evidence>
<evidence type="ECO:0000313" key="24">
    <source>
        <dbReference type="EMBL" id="PIA38459.1"/>
    </source>
</evidence>
<evidence type="ECO:0000256" key="5">
    <source>
        <dbReference type="ARBA" id="ARBA00022679"/>
    </source>
</evidence>
<dbReference type="Gene3D" id="2.90.10.10">
    <property type="entry name" value="Bulb-type lectin domain"/>
    <property type="match status" value="1"/>
</dbReference>
<dbReference type="FunFam" id="2.90.10.10:FF:000004">
    <property type="entry name" value="G-type lectin S-receptor-like serine/threonine-protein kinase"/>
    <property type="match status" value="1"/>
</dbReference>
<evidence type="ECO:0000256" key="6">
    <source>
        <dbReference type="ARBA" id="ARBA00022692"/>
    </source>
</evidence>
<sequence length="846" mass="95836">MAAGLYIFIFYSYILNLLYQEIPIAAYTLTPSQSIIDGQILISQGETFELGFFSPSNSKFRYVGIWYNTKTIPVQTVVWVANRDSPLLDTSGVLKVDTTGNVVIEDGRRKVIWSSNSSKAVESPIVEFLDSGNLVLRDKKNGDSENYMWQSFDYLCDTLLPHMKLGRDLKTGHDRFMSSWKSSDDPSYGDFTYGTYRTGLPELAIRNRSKMYYRSGPWNGIRFSGSPDLKGNSIFTYEVIQNAEEMYFRFQLVNKSVVSRFVLRQTSLHGLTWVDQTNSWFLQITIPRDPCDAYSLCGAYSSCDSNNVPVCRCLRGFKPKSAQDWEEMDWSQGCKHNTSVNCSKGEGFNRISGVKLPDTTGSWFNMTMNLDECRVKCLKNCSCMAYTNADIRGSGSGCVMWFTDLVDIRQFSNDGQDFYIRMAPSELENDVMSDTKSYSRTKKRVVLTVTVAVLVSIFLLGLGAYIFRKKQMKTITRKLPTEVNKEKSQEVPLFDTVKPITREYSSENKDDLEVLLYDFDTIATATNNFSNLNKLGEGGFGCVYKGTLKDGQQIAVKRLSKTSGQGVEEFKNEVVLIAKLQHRNLVGLYGCCVEGEEKMLVYEYMLNKSLDYHLFDKANNLLIDWQKRFNIIVGVSRGLLYLHQDSKYRIVHRDLKASNVLLDGEMNPKISDFGMARIFGGDQTEGETNRVVGTYGYMSPEYAMDGHFSAKSDVFSFGVLVLEIISGKKNRGFYCSSKQFNLLSYAWTLWREGRGLELIDETLEDSYLPMEILRCLQVGLLCVQERAEDRPTMSSVVFMLSSDNATLPQPKQPGFCLVSSLPSEKDSSSSRQDSINHVTVTMLEAR</sequence>
<dbReference type="Pfam" id="PF00954">
    <property type="entry name" value="S_locus_glycop"/>
    <property type="match status" value="1"/>
</dbReference>
<dbReference type="PIRSF" id="PIRSF000641">
    <property type="entry name" value="SRK"/>
    <property type="match status" value="1"/>
</dbReference>
<protein>
    <recommendedName>
        <fullName evidence="18">Receptor-like serine/threonine-protein kinase</fullName>
        <ecNumber evidence="18">2.7.11.1</ecNumber>
    </recommendedName>
</protein>
<dbReference type="GO" id="GO:0048544">
    <property type="term" value="P:recognition of pollen"/>
    <property type="evidence" value="ECO:0007669"/>
    <property type="project" value="InterPro"/>
</dbReference>
<dbReference type="InterPro" id="IPR011009">
    <property type="entry name" value="Kinase-like_dom_sf"/>
</dbReference>
<dbReference type="CDD" id="cd14066">
    <property type="entry name" value="STKc_IRAK"/>
    <property type="match status" value="1"/>
</dbReference>
<comment type="similarity">
    <text evidence="18">Belongs to the protein kinase superfamily. Ser/Thr protein kinase family.</text>
</comment>
<dbReference type="SUPFAM" id="SSF56112">
    <property type="entry name" value="Protein kinase-like (PK-like)"/>
    <property type="match status" value="1"/>
</dbReference>
<organism evidence="24 25">
    <name type="scientific">Aquilegia coerulea</name>
    <name type="common">Rocky mountain columbine</name>
    <dbReference type="NCBI Taxonomy" id="218851"/>
    <lineage>
        <taxon>Eukaryota</taxon>
        <taxon>Viridiplantae</taxon>
        <taxon>Streptophyta</taxon>
        <taxon>Embryophyta</taxon>
        <taxon>Tracheophyta</taxon>
        <taxon>Spermatophyta</taxon>
        <taxon>Magnoliopsida</taxon>
        <taxon>Ranunculales</taxon>
        <taxon>Ranunculaceae</taxon>
        <taxon>Thalictroideae</taxon>
        <taxon>Aquilegia</taxon>
    </lineage>
</organism>
<dbReference type="Pfam" id="PF07714">
    <property type="entry name" value="PK_Tyr_Ser-Thr"/>
    <property type="match status" value="1"/>
</dbReference>
<keyword evidence="7" id="KW-0732">Signal</keyword>
<dbReference type="PROSITE" id="PS50011">
    <property type="entry name" value="PROTEIN_KINASE_DOM"/>
    <property type="match status" value="1"/>
</dbReference>
<proteinExistence type="inferred from homology"/>
<dbReference type="AlphaFoldDB" id="A0A2G5D4M2"/>
<dbReference type="FunCoup" id="A0A2G5D4M2">
    <property type="interactions" value="611"/>
</dbReference>
<dbReference type="InterPro" id="IPR017441">
    <property type="entry name" value="Protein_kinase_ATP_BS"/>
</dbReference>
<dbReference type="PROSITE" id="PS00107">
    <property type="entry name" value="PROTEIN_KINASE_ATP"/>
    <property type="match status" value="1"/>
</dbReference>
<dbReference type="InterPro" id="IPR001245">
    <property type="entry name" value="Ser-Thr/Tyr_kinase_cat_dom"/>
</dbReference>
<dbReference type="Pfam" id="PF11883">
    <property type="entry name" value="DUF3403"/>
    <property type="match status" value="1"/>
</dbReference>
<dbReference type="GO" id="GO:0106310">
    <property type="term" value="F:protein serine kinase activity"/>
    <property type="evidence" value="ECO:0007669"/>
    <property type="project" value="RHEA"/>
</dbReference>
<dbReference type="FunFam" id="3.30.200.20:FF:000195">
    <property type="entry name" value="G-type lectin S-receptor-like serine/threonine-protein kinase"/>
    <property type="match status" value="1"/>
</dbReference>
<dbReference type="InterPro" id="IPR024171">
    <property type="entry name" value="SRK-like_kinase"/>
</dbReference>
<keyword evidence="2" id="KW-1003">Cell membrane</keyword>
<dbReference type="STRING" id="218851.A0A2G5D4M2"/>
<keyword evidence="5 18" id="KW-0808">Transferase</keyword>
<dbReference type="PROSITE" id="PS50948">
    <property type="entry name" value="PAN"/>
    <property type="match status" value="1"/>
</dbReference>
<feature type="domain" description="Protein kinase" evidence="21">
    <location>
        <begin position="529"/>
        <end position="807"/>
    </location>
</feature>
<accession>A0A2G5D4M2</accession>
<evidence type="ECO:0000256" key="2">
    <source>
        <dbReference type="ARBA" id="ARBA00022475"/>
    </source>
</evidence>
<dbReference type="SMART" id="SM00473">
    <property type="entry name" value="PAN_AP"/>
    <property type="match status" value="1"/>
</dbReference>
<feature type="domain" description="Bulb-type lectin" evidence="22">
    <location>
        <begin position="26"/>
        <end position="149"/>
    </location>
</feature>
<dbReference type="FunFam" id="3.50.4.10:FF:000002">
    <property type="entry name" value="G-type lectin S-receptor-like serine/threonine-protein kinase"/>
    <property type="match status" value="1"/>
</dbReference>
<evidence type="ECO:0000313" key="25">
    <source>
        <dbReference type="Proteomes" id="UP000230069"/>
    </source>
</evidence>
<comment type="subcellular location">
    <subcellularLocation>
        <location evidence="1">Cell membrane</location>
        <topology evidence="1">Single-pass type I membrane protein</topology>
    </subcellularLocation>
</comment>
<evidence type="ECO:0000259" key="22">
    <source>
        <dbReference type="PROSITE" id="PS50927"/>
    </source>
</evidence>
<dbReference type="InterPro" id="IPR003609">
    <property type="entry name" value="Pan_app"/>
</dbReference>
<feature type="binding site" evidence="19">
    <location>
        <position position="557"/>
    </location>
    <ligand>
        <name>ATP</name>
        <dbReference type="ChEBI" id="CHEBI:30616"/>
    </ligand>
</feature>
<dbReference type="EC" id="2.7.11.1" evidence="18"/>
<evidence type="ECO:0000256" key="19">
    <source>
        <dbReference type="PROSITE-ProRule" id="PRU10141"/>
    </source>
</evidence>
<keyword evidence="4" id="KW-0597">Phosphoprotein</keyword>
<dbReference type="CDD" id="cd01098">
    <property type="entry name" value="PAN_AP_plant"/>
    <property type="match status" value="1"/>
</dbReference>
<dbReference type="OrthoDB" id="785331at2759"/>
<dbReference type="Gene3D" id="3.50.4.10">
    <property type="entry name" value="Hepatocyte Growth Factor"/>
    <property type="match status" value="1"/>
</dbReference>
<keyword evidence="6 20" id="KW-0812">Transmembrane</keyword>
<evidence type="ECO:0000256" key="9">
    <source>
        <dbReference type="ARBA" id="ARBA00022777"/>
    </source>
</evidence>
<dbReference type="PROSITE" id="PS00108">
    <property type="entry name" value="PROTEIN_KINASE_ST"/>
    <property type="match status" value="1"/>
</dbReference>
<dbReference type="PANTHER" id="PTHR27002">
    <property type="entry name" value="RECEPTOR-LIKE SERINE/THREONINE-PROTEIN KINASE SD1-8"/>
    <property type="match status" value="1"/>
</dbReference>
<evidence type="ECO:0000256" key="13">
    <source>
        <dbReference type="ARBA" id="ARBA00023157"/>
    </source>
</evidence>
<evidence type="ECO:0000256" key="17">
    <source>
        <dbReference type="ARBA" id="ARBA00048679"/>
    </source>
</evidence>
<evidence type="ECO:0000256" key="4">
    <source>
        <dbReference type="ARBA" id="ARBA00022553"/>
    </source>
</evidence>
<evidence type="ECO:0000256" key="20">
    <source>
        <dbReference type="SAM" id="Phobius"/>
    </source>
</evidence>
<evidence type="ECO:0000259" key="23">
    <source>
        <dbReference type="PROSITE" id="PS50948"/>
    </source>
</evidence>
<dbReference type="InterPro" id="IPR000858">
    <property type="entry name" value="S_locus_glycoprot_dom"/>
</dbReference>
<dbReference type="FunFam" id="1.10.510.10:FF:000060">
    <property type="entry name" value="G-type lectin S-receptor-like serine/threonine-protein kinase"/>
    <property type="match status" value="1"/>
</dbReference>
<dbReference type="SUPFAM" id="SSF51110">
    <property type="entry name" value="alpha-D-mannose-specific plant lectins"/>
    <property type="match status" value="1"/>
</dbReference>
<dbReference type="Proteomes" id="UP000230069">
    <property type="component" value="Unassembled WGS sequence"/>
</dbReference>
<dbReference type="PANTHER" id="PTHR27002:SF616">
    <property type="entry name" value="RECEPTOR-LIKE SERINE_THREONINE-PROTEIN KINASE"/>
    <property type="match status" value="1"/>
</dbReference>
<dbReference type="InterPro" id="IPR036426">
    <property type="entry name" value="Bulb-type_lectin_dom_sf"/>
</dbReference>
<dbReference type="InterPro" id="IPR001480">
    <property type="entry name" value="Bulb-type_lectin_dom"/>
</dbReference>
<dbReference type="InParanoid" id="A0A2G5D4M2"/>
<evidence type="ECO:0000256" key="10">
    <source>
        <dbReference type="ARBA" id="ARBA00022840"/>
    </source>
</evidence>
<dbReference type="CDD" id="cd00028">
    <property type="entry name" value="B_lectin"/>
    <property type="match status" value="1"/>
</dbReference>
<comment type="catalytic activity">
    <reaction evidence="17 18">
        <text>L-seryl-[protein] + ATP = O-phospho-L-seryl-[protein] + ADP + H(+)</text>
        <dbReference type="Rhea" id="RHEA:17989"/>
        <dbReference type="Rhea" id="RHEA-COMP:9863"/>
        <dbReference type="Rhea" id="RHEA-COMP:11604"/>
        <dbReference type="ChEBI" id="CHEBI:15378"/>
        <dbReference type="ChEBI" id="CHEBI:29999"/>
        <dbReference type="ChEBI" id="CHEBI:30616"/>
        <dbReference type="ChEBI" id="CHEBI:83421"/>
        <dbReference type="ChEBI" id="CHEBI:456216"/>
        <dbReference type="EC" id="2.7.11.1"/>
    </reaction>
</comment>
<name>A0A2G5D4M2_AQUCA</name>
<dbReference type="GO" id="GO:0004674">
    <property type="term" value="F:protein serine/threonine kinase activity"/>
    <property type="evidence" value="ECO:0007669"/>
    <property type="project" value="UniProtKB-KW"/>
</dbReference>
<dbReference type="Gene3D" id="3.30.200.20">
    <property type="entry name" value="Phosphorylase Kinase, domain 1"/>
    <property type="match status" value="1"/>
</dbReference>
<dbReference type="GO" id="GO:0005524">
    <property type="term" value="F:ATP binding"/>
    <property type="evidence" value="ECO:0007669"/>
    <property type="project" value="UniProtKB-UniRule"/>
</dbReference>
<dbReference type="SMART" id="SM00108">
    <property type="entry name" value="B_lectin"/>
    <property type="match status" value="1"/>
</dbReference>
<dbReference type="Pfam" id="PF01453">
    <property type="entry name" value="B_lectin"/>
    <property type="match status" value="1"/>
</dbReference>
<dbReference type="Gene3D" id="1.10.510.10">
    <property type="entry name" value="Transferase(Phosphotransferase) domain 1"/>
    <property type="match status" value="1"/>
</dbReference>
<keyword evidence="9 18" id="KW-0418">Kinase</keyword>
<dbReference type="InterPro" id="IPR021820">
    <property type="entry name" value="S-locus_recpt_kinase_C"/>
</dbReference>
<dbReference type="InterPro" id="IPR008271">
    <property type="entry name" value="Ser/Thr_kinase_AS"/>
</dbReference>
<reference evidence="24 25" key="1">
    <citation type="submission" date="2017-09" db="EMBL/GenBank/DDBJ databases">
        <title>WGS assembly of Aquilegia coerulea Goldsmith.</title>
        <authorList>
            <person name="Hodges S."/>
            <person name="Kramer E."/>
            <person name="Nordborg M."/>
            <person name="Tomkins J."/>
            <person name="Borevitz J."/>
            <person name="Derieg N."/>
            <person name="Yan J."/>
            <person name="Mihaltcheva S."/>
            <person name="Hayes R.D."/>
            <person name="Rokhsar D."/>
        </authorList>
    </citation>
    <scope>NUCLEOTIDE SEQUENCE [LARGE SCALE GENOMIC DNA]</scope>
    <source>
        <strain evidence="25">cv. Goldsmith</strain>
    </source>
</reference>
<keyword evidence="13" id="KW-1015">Disulfide bond</keyword>
<dbReference type="Pfam" id="PF08276">
    <property type="entry name" value="PAN_2"/>
    <property type="match status" value="1"/>
</dbReference>
<gene>
    <name evidence="24" type="ORF">AQUCO_02800282v1</name>
</gene>
<evidence type="ECO:0000256" key="8">
    <source>
        <dbReference type="ARBA" id="ARBA00022741"/>
    </source>
</evidence>
<evidence type="ECO:0000256" key="7">
    <source>
        <dbReference type="ARBA" id="ARBA00022729"/>
    </source>
</evidence>
<keyword evidence="11 20" id="KW-1133">Transmembrane helix</keyword>
<evidence type="ECO:0000256" key="3">
    <source>
        <dbReference type="ARBA" id="ARBA00022527"/>
    </source>
</evidence>
<dbReference type="GO" id="GO:0005886">
    <property type="term" value="C:plasma membrane"/>
    <property type="evidence" value="ECO:0007669"/>
    <property type="project" value="UniProtKB-SubCell"/>
</dbReference>
<evidence type="ECO:0000256" key="14">
    <source>
        <dbReference type="ARBA" id="ARBA00023170"/>
    </source>
</evidence>
<feature type="domain" description="Apple" evidence="23">
    <location>
        <begin position="342"/>
        <end position="423"/>
    </location>
</feature>
<evidence type="ECO:0000256" key="18">
    <source>
        <dbReference type="PIRNR" id="PIRNR000641"/>
    </source>
</evidence>
<keyword evidence="25" id="KW-1185">Reference proteome</keyword>
<evidence type="ECO:0000256" key="16">
    <source>
        <dbReference type="ARBA" id="ARBA00047899"/>
    </source>
</evidence>
<keyword evidence="3 18" id="KW-0723">Serine/threonine-protein kinase</keyword>